<evidence type="ECO:0000256" key="3">
    <source>
        <dbReference type="ARBA" id="ARBA00022475"/>
    </source>
</evidence>
<organism evidence="9 10">
    <name type="scientific">Caulobacter vibrioides (strain NA1000 / CB15N)</name>
    <name type="common">Caulobacter crescentus</name>
    <dbReference type="NCBI Taxonomy" id="565050"/>
    <lineage>
        <taxon>Bacteria</taxon>
        <taxon>Pseudomonadati</taxon>
        <taxon>Pseudomonadota</taxon>
        <taxon>Alphaproteobacteria</taxon>
        <taxon>Caulobacterales</taxon>
        <taxon>Caulobacteraceae</taxon>
        <taxon>Caulobacter</taxon>
    </lineage>
</organism>
<dbReference type="OrthoDB" id="9801622at2"/>
<dbReference type="PANTHER" id="PTHR30353:SF15">
    <property type="entry name" value="INNER MEMBRANE PROTEIN YABI"/>
    <property type="match status" value="1"/>
</dbReference>
<dbReference type="PATRIC" id="fig|565050.3.peg.1748"/>
<dbReference type="HOGENOM" id="CLU_044208_3_2_5"/>
<keyword evidence="5 7" id="KW-1133">Transmembrane helix</keyword>
<dbReference type="PANTHER" id="PTHR30353">
    <property type="entry name" value="INNER MEMBRANE PROTEIN DEDA-RELATED"/>
    <property type="match status" value="1"/>
</dbReference>
<reference evidence="9 10" key="1">
    <citation type="journal article" date="2010" name="J. Bacteriol.">
        <title>The genetic basis of laboratory adaptation in Caulobacter crescentus.</title>
        <authorList>
            <person name="Marks M.E."/>
            <person name="Castro-Rojas C.M."/>
            <person name="Teiling C."/>
            <person name="Du L."/>
            <person name="Kapatral V."/>
            <person name="Walunas T.L."/>
            <person name="Crosson S."/>
        </authorList>
    </citation>
    <scope>NUCLEOTIDE SEQUENCE [LARGE SCALE GENOMIC DNA]</scope>
    <source>
        <strain evidence="10">NA1000 / CB15N</strain>
    </source>
</reference>
<evidence type="ECO:0000256" key="2">
    <source>
        <dbReference type="ARBA" id="ARBA00010792"/>
    </source>
</evidence>
<feature type="transmembrane region" description="Helical" evidence="7">
    <location>
        <begin position="20"/>
        <end position="53"/>
    </location>
</feature>
<feature type="transmembrane region" description="Helical" evidence="7">
    <location>
        <begin position="62"/>
        <end position="80"/>
    </location>
</feature>
<keyword evidence="4 7" id="KW-0812">Transmembrane</keyword>
<dbReference type="AlphaFoldDB" id="A0A0H3C876"/>
<dbReference type="RefSeq" id="WP_010919570.1">
    <property type="nucleotide sequence ID" value="NC_011916.1"/>
</dbReference>
<feature type="transmembrane region" description="Helical" evidence="7">
    <location>
        <begin position="143"/>
        <end position="166"/>
    </location>
</feature>
<gene>
    <name evidence="9" type="ordered locus">CCNA_01773</name>
</gene>
<comment type="similarity">
    <text evidence="2 7">Belongs to the DedA family.</text>
</comment>
<accession>A0A0H3C876</accession>
<dbReference type="Pfam" id="PF09335">
    <property type="entry name" value="VTT_dom"/>
    <property type="match status" value="1"/>
</dbReference>
<proteinExistence type="inferred from homology"/>
<evidence type="ECO:0000256" key="4">
    <source>
        <dbReference type="ARBA" id="ARBA00022692"/>
    </source>
</evidence>
<dbReference type="PhylomeDB" id="A0A0H3C876"/>
<comment type="subcellular location">
    <subcellularLocation>
        <location evidence="1 7">Cell membrane</location>
        <topology evidence="1 7">Multi-pass membrane protein</topology>
    </subcellularLocation>
</comment>
<dbReference type="InterPro" id="IPR032818">
    <property type="entry name" value="DedA-like"/>
</dbReference>
<evidence type="ECO:0000313" key="9">
    <source>
        <dbReference type="EMBL" id="ACL95238.1"/>
    </source>
</evidence>
<evidence type="ECO:0000313" key="10">
    <source>
        <dbReference type="Proteomes" id="UP000001364"/>
    </source>
</evidence>
<feature type="transmembrane region" description="Helical" evidence="7">
    <location>
        <begin position="178"/>
        <end position="197"/>
    </location>
</feature>
<dbReference type="GeneID" id="7331238"/>
<evidence type="ECO:0000256" key="1">
    <source>
        <dbReference type="ARBA" id="ARBA00004651"/>
    </source>
</evidence>
<sequence>MDAFLNQTFALAADNSLLAGGLLFVLTLLEALLVVGVLIPIVGVMLAAGALVAQGVMHPVEAVLWCSAGAAVGDALSYLLGHRLGGRHGARMLFSGRRRLFARAKLLARRYGTVAIIAARYLGPVRPMIPILAGMSRARPWRFHIASALTAPIWVVSLMAPGYLAVVNLQRLDLDPGVAGPLAVAALIIVATIWLAFQRPRAVLA</sequence>
<dbReference type="EMBL" id="CP001340">
    <property type="protein sequence ID" value="ACL95238.1"/>
    <property type="molecule type" value="Genomic_DNA"/>
</dbReference>
<keyword evidence="10" id="KW-1185">Reference proteome</keyword>
<evidence type="ECO:0000259" key="8">
    <source>
        <dbReference type="Pfam" id="PF09335"/>
    </source>
</evidence>
<keyword evidence="6 7" id="KW-0472">Membrane</keyword>
<feature type="domain" description="VTT" evidence="8">
    <location>
        <begin position="39"/>
        <end position="163"/>
    </location>
</feature>
<evidence type="ECO:0000256" key="7">
    <source>
        <dbReference type="RuleBase" id="RU367016"/>
    </source>
</evidence>
<dbReference type="Proteomes" id="UP000001364">
    <property type="component" value="Chromosome"/>
</dbReference>
<protein>
    <submittedName>
        <fullName evidence="9">SNARE-associated family membrane protein</fullName>
    </submittedName>
</protein>
<keyword evidence="3 7" id="KW-1003">Cell membrane</keyword>
<dbReference type="KEGG" id="ccs:CCNA_01773"/>
<evidence type="ECO:0000256" key="6">
    <source>
        <dbReference type="ARBA" id="ARBA00023136"/>
    </source>
</evidence>
<dbReference type="RefSeq" id="YP_002517146.1">
    <property type="nucleotide sequence ID" value="NC_011916.1"/>
</dbReference>
<dbReference type="InterPro" id="IPR032816">
    <property type="entry name" value="VTT_dom"/>
</dbReference>
<name>A0A0H3C876_CAUVN</name>
<dbReference type="GO" id="GO:0005886">
    <property type="term" value="C:plasma membrane"/>
    <property type="evidence" value="ECO:0007669"/>
    <property type="project" value="UniProtKB-SubCell"/>
</dbReference>
<evidence type="ECO:0000256" key="5">
    <source>
        <dbReference type="ARBA" id="ARBA00022989"/>
    </source>
</evidence>